<evidence type="ECO:0000259" key="1">
    <source>
        <dbReference type="PROSITE" id="PS50987"/>
    </source>
</evidence>
<dbReference type="SUPFAM" id="SSF53335">
    <property type="entry name" value="S-adenosyl-L-methionine-dependent methyltransferases"/>
    <property type="match status" value="1"/>
</dbReference>
<keyword evidence="3" id="KW-1185">Reference proteome</keyword>
<dbReference type="InterPro" id="IPR029063">
    <property type="entry name" value="SAM-dependent_MTases_sf"/>
</dbReference>
<name>A0A518ENC2_9BACT</name>
<dbReference type="Gene3D" id="1.10.10.10">
    <property type="entry name" value="Winged helix-like DNA-binding domain superfamily/Winged helix DNA-binding domain"/>
    <property type="match status" value="1"/>
</dbReference>
<accession>A0A518ENC2</accession>
<dbReference type="InterPro" id="IPR011991">
    <property type="entry name" value="ArsR-like_HTH"/>
</dbReference>
<proteinExistence type="predicted"/>
<dbReference type="OrthoDB" id="9772751at2"/>
<dbReference type="SUPFAM" id="SSF46785">
    <property type="entry name" value="Winged helix' DNA-binding domain"/>
    <property type="match status" value="1"/>
</dbReference>
<dbReference type="PANTHER" id="PTHR43591">
    <property type="entry name" value="METHYLTRANSFERASE"/>
    <property type="match status" value="1"/>
</dbReference>
<dbReference type="AlphaFoldDB" id="A0A518ENC2"/>
<dbReference type="CDD" id="cd00090">
    <property type="entry name" value="HTH_ARSR"/>
    <property type="match status" value="1"/>
</dbReference>
<feature type="domain" description="HTH arsR-type" evidence="1">
    <location>
        <begin position="1"/>
        <end position="92"/>
    </location>
</feature>
<protein>
    <submittedName>
        <fullName evidence="2">Putative methyltransferase YcgJ</fullName>
        <ecNumber evidence="2">2.1.1.-</ecNumber>
    </submittedName>
</protein>
<dbReference type="EMBL" id="CP036434">
    <property type="protein sequence ID" value="QDV05585.1"/>
    <property type="molecule type" value="Genomic_DNA"/>
</dbReference>
<dbReference type="InterPro" id="IPR013216">
    <property type="entry name" value="Methyltransf_11"/>
</dbReference>
<dbReference type="Pfam" id="PF08241">
    <property type="entry name" value="Methyltransf_11"/>
    <property type="match status" value="1"/>
</dbReference>
<dbReference type="Pfam" id="PF01022">
    <property type="entry name" value="HTH_5"/>
    <property type="match status" value="1"/>
</dbReference>
<dbReference type="PRINTS" id="PR00778">
    <property type="entry name" value="HTHARSR"/>
</dbReference>
<dbReference type="NCBIfam" id="NF033788">
    <property type="entry name" value="HTH_metalloreg"/>
    <property type="match status" value="1"/>
</dbReference>
<dbReference type="InterPro" id="IPR036390">
    <property type="entry name" value="WH_DNA-bd_sf"/>
</dbReference>
<dbReference type="GO" id="GO:0008757">
    <property type="term" value="F:S-adenosylmethionine-dependent methyltransferase activity"/>
    <property type="evidence" value="ECO:0007669"/>
    <property type="project" value="InterPro"/>
</dbReference>
<dbReference type="GO" id="GO:0032259">
    <property type="term" value="P:methylation"/>
    <property type="evidence" value="ECO:0007669"/>
    <property type="project" value="UniProtKB-KW"/>
</dbReference>
<dbReference type="Proteomes" id="UP000320390">
    <property type="component" value="Chromosome"/>
</dbReference>
<dbReference type="PROSITE" id="PS50987">
    <property type="entry name" value="HTH_ARSR_2"/>
    <property type="match status" value="1"/>
</dbReference>
<evidence type="ECO:0000313" key="2">
    <source>
        <dbReference type="EMBL" id="QDV05585.1"/>
    </source>
</evidence>
<dbReference type="GO" id="GO:0003700">
    <property type="term" value="F:DNA-binding transcription factor activity"/>
    <property type="evidence" value="ECO:0007669"/>
    <property type="project" value="InterPro"/>
</dbReference>
<keyword evidence="2" id="KW-0489">Methyltransferase</keyword>
<dbReference type="CDD" id="cd02440">
    <property type="entry name" value="AdoMet_MTases"/>
    <property type="match status" value="1"/>
</dbReference>
<keyword evidence="2" id="KW-0808">Transferase</keyword>
<dbReference type="EC" id="2.1.1.-" evidence="2"/>
<dbReference type="InterPro" id="IPR036388">
    <property type="entry name" value="WH-like_DNA-bd_sf"/>
</dbReference>
<evidence type="ECO:0000313" key="3">
    <source>
        <dbReference type="Proteomes" id="UP000320390"/>
    </source>
</evidence>
<dbReference type="InterPro" id="IPR001845">
    <property type="entry name" value="HTH_ArsR_DNA-bd_dom"/>
</dbReference>
<dbReference type="SMART" id="SM00418">
    <property type="entry name" value="HTH_ARSR"/>
    <property type="match status" value="1"/>
</dbReference>
<reference evidence="2 3" key="1">
    <citation type="submission" date="2019-02" db="EMBL/GenBank/DDBJ databases">
        <title>Deep-cultivation of Planctomycetes and their phenomic and genomic characterization uncovers novel biology.</title>
        <authorList>
            <person name="Wiegand S."/>
            <person name="Jogler M."/>
            <person name="Boedeker C."/>
            <person name="Pinto D."/>
            <person name="Vollmers J."/>
            <person name="Rivas-Marin E."/>
            <person name="Kohn T."/>
            <person name="Peeters S.H."/>
            <person name="Heuer A."/>
            <person name="Rast P."/>
            <person name="Oberbeckmann S."/>
            <person name="Bunk B."/>
            <person name="Jeske O."/>
            <person name="Meyerdierks A."/>
            <person name="Storesund J.E."/>
            <person name="Kallscheuer N."/>
            <person name="Luecker S."/>
            <person name="Lage O.M."/>
            <person name="Pohl T."/>
            <person name="Merkel B.J."/>
            <person name="Hornburger P."/>
            <person name="Mueller R.-W."/>
            <person name="Bruemmer F."/>
            <person name="Labrenz M."/>
            <person name="Spormann A.M."/>
            <person name="Op den Camp H."/>
            <person name="Overmann J."/>
            <person name="Amann R."/>
            <person name="Jetten M.S.M."/>
            <person name="Mascher T."/>
            <person name="Medema M.H."/>
            <person name="Devos D.P."/>
            <person name="Kaster A.-K."/>
            <person name="Ovreas L."/>
            <person name="Rohde M."/>
            <person name="Galperin M.Y."/>
            <person name="Jogler C."/>
        </authorList>
    </citation>
    <scope>NUCLEOTIDE SEQUENCE [LARGE SCALE GENOMIC DNA]</scope>
    <source>
        <strain evidence="2 3">Poly30</strain>
    </source>
</reference>
<organism evidence="2 3">
    <name type="scientific">Saltatorellus ferox</name>
    <dbReference type="NCBI Taxonomy" id="2528018"/>
    <lineage>
        <taxon>Bacteria</taxon>
        <taxon>Pseudomonadati</taxon>
        <taxon>Planctomycetota</taxon>
        <taxon>Planctomycetia</taxon>
        <taxon>Planctomycetia incertae sedis</taxon>
        <taxon>Saltatorellus</taxon>
    </lineage>
</organism>
<dbReference type="RefSeq" id="WP_145195011.1">
    <property type="nucleotide sequence ID" value="NZ_CP036434.1"/>
</dbReference>
<gene>
    <name evidence="2" type="primary">ycgJ_1</name>
    <name evidence="2" type="ORF">Poly30_10830</name>
</gene>
<dbReference type="Gene3D" id="3.40.50.150">
    <property type="entry name" value="Vaccinia Virus protein VP39"/>
    <property type="match status" value="1"/>
</dbReference>
<sequence length="319" mass="35172">MSLTHTSRLLKTLGDETRLRVLNLLRKGELAVSELQEILNMGQSRISTQLTQLKDVGLVIDRRAGRRSYYSLASTGPVELLTTVLDGSDLESEFRADDAGYLGVMERRRRESRSYFDRVAAAFGEQVLPGRTWEGLARGLLRLAPRGKYVDLGIGDGMLTLMLAEIAESVTAVDLSPEMLTQLTTRARAKSITNIETVEADIESLPLGDESYDVAVLSQALHHASDPVAALGEARRILRPGGKLLVLDLLAHGEDWVRDRLQHRHLGFTEVDLKRLCREAGFDDVSIERAARDPQPPHFMTLLATGTAARAPLATSPLR</sequence>